<feature type="compositionally biased region" description="Low complexity" evidence="1">
    <location>
        <begin position="241"/>
        <end position="255"/>
    </location>
</feature>
<feature type="compositionally biased region" description="Low complexity" evidence="1">
    <location>
        <begin position="211"/>
        <end position="230"/>
    </location>
</feature>
<feature type="region of interest" description="Disordered" evidence="1">
    <location>
        <begin position="469"/>
        <end position="538"/>
    </location>
</feature>
<dbReference type="Proteomes" id="UP000053593">
    <property type="component" value="Unassembled WGS sequence"/>
</dbReference>
<feature type="compositionally biased region" description="Low complexity" evidence="1">
    <location>
        <begin position="423"/>
        <end position="444"/>
    </location>
</feature>
<protein>
    <submittedName>
        <fullName evidence="2">Unplaced genomic scaffold GYMLUscaffold_24, whole genome shotgun sequence</fullName>
    </submittedName>
</protein>
<dbReference type="EMBL" id="KN834772">
    <property type="protein sequence ID" value="KIK61057.1"/>
    <property type="molecule type" value="Genomic_DNA"/>
</dbReference>
<accession>A0A0D0CQ21</accession>
<keyword evidence="3" id="KW-1185">Reference proteome</keyword>
<evidence type="ECO:0000313" key="2">
    <source>
        <dbReference type="EMBL" id="KIK61057.1"/>
    </source>
</evidence>
<sequence>MLTTSTTNSTEEGGSLTNEWRISFETVSWAYSSPNSSKARSKALCRPLLHSSAVRGHADGNSSSDSELELRSDLVGVEAAGNVLGLYEECSGFHHKFVGLDLTEKDVPDISRHIGDRDVAVSREMWDEMMQNLTGDFTEDLLEDSSSGSDSSSLASSLVLDWEVPAHVSMPSTPKPQSTSSFVISRSCNISPWPSPPSKLNASASAFTPSRTSVSSLGLNSSSSATKQSSPSPPLSELTFPSLNPLPSKPPSYLKLKIEKDDQGFFTNIEEEAEEMTPKSRLHPSSTLLPAFLQPDDQTRRKGSSSKTRSLVDRLRSRKSSSRSRDGSGYSPSPSPVDPTFLEPRAKASDDESDSSLSRSVSQISIPRSLTDQDGWIGIDNPSPPSSSTSQERRDIVLSLSSPMPRRTEPGLVAVEPEEGNLSSPSSQEASLSASSSSSSFPSTPSTPPTPSASMVTTNDGWIEVSEAKSIKKSSSADPSKKPPAVKADPDILMFPTLNAPPPSPSNHRTSRTRSRTRSTANSSRTASKTANARGSVPTTTATSYLGAYPSAVSMPVSYGVGMPYLPPIMPGPFAVVGVGMSPQYGQYPPSLYHQPRQPQHTHTLSHPHLQYQHYLNQHQRAHSVSVPASLAASAPIPNGYVPAPPSQILLQGWR</sequence>
<proteinExistence type="predicted"/>
<feature type="region of interest" description="Disordered" evidence="1">
    <location>
        <begin position="211"/>
        <end position="457"/>
    </location>
</feature>
<feature type="compositionally biased region" description="Low complexity" evidence="1">
    <location>
        <begin position="518"/>
        <end position="534"/>
    </location>
</feature>
<dbReference type="HOGENOM" id="CLU_418588_0_0_1"/>
<dbReference type="AlphaFoldDB" id="A0A0D0CQ21"/>
<gene>
    <name evidence="2" type="ORF">GYMLUDRAFT_43169</name>
</gene>
<evidence type="ECO:0000313" key="3">
    <source>
        <dbReference type="Proteomes" id="UP000053593"/>
    </source>
</evidence>
<feature type="compositionally biased region" description="Low complexity" evidence="1">
    <location>
        <begin position="355"/>
        <end position="365"/>
    </location>
</feature>
<feature type="compositionally biased region" description="Low complexity" evidence="1">
    <location>
        <begin position="473"/>
        <end position="487"/>
    </location>
</feature>
<organism evidence="2 3">
    <name type="scientific">Collybiopsis luxurians FD-317 M1</name>
    <dbReference type="NCBI Taxonomy" id="944289"/>
    <lineage>
        <taxon>Eukaryota</taxon>
        <taxon>Fungi</taxon>
        <taxon>Dikarya</taxon>
        <taxon>Basidiomycota</taxon>
        <taxon>Agaricomycotina</taxon>
        <taxon>Agaricomycetes</taxon>
        <taxon>Agaricomycetidae</taxon>
        <taxon>Agaricales</taxon>
        <taxon>Marasmiineae</taxon>
        <taxon>Omphalotaceae</taxon>
        <taxon>Collybiopsis</taxon>
        <taxon>Collybiopsis luxurians</taxon>
    </lineage>
</organism>
<dbReference type="OrthoDB" id="2943086at2759"/>
<reference evidence="2 3" key="1">
    <citation type="submission" date="2014-04" db="EMBL/GenBank/DDBJ databases">
        <title>Evolutionary Origins and Diversification of the Mycorrhizal Mutualists.</title>
        <authorList>
            <consortium name="DOE Joint Genome Institute"/>
            <consortium name="Mycorrhizal Genomics Consortium"/>
            <person name="Kohler A."/>
            <person name="Kuo A."/>
            <person name="Nagy L.G."/>
            <person name="Floudas D."/>
            <person name="Copeland A."/>
            <person name="Barry K.W."/>
            <person name="Cichocki N."/>
            <person name="Veneault-Fourrey C."/>
            <person name="LaButti K."/>
            <person name="Lindquist E.A."/>
            <person name="Lipzen A."/>
            <person name="Lundell T."/>
            <person name="Morin E."/>
            <person name="Murat C."/>
            <person name="Riley R."/>
            <person name="Ohm R."/>
            <person name="Sun H."/>
            <person name="Tunlid A."/>
            <person name="Henrissat B."/>
            <person name="Grigoriev I.V."/>
            <person name="Hibbett D.S."/>
            <person name="Martin F."/>
        </authorList>
    </citation>
    <scope>NUCLEOTIDE SEQUENCE [LARGE SCALE GENOMIC DNA]</scope>
    <source>
        <strain evidence="2 3">FD-317 M1</strain>
    </source>
</reference>
<name>A0A0D0CQ21_9AGAR</name>
<evidence type="ECO:0000256" key="1">
    <source>
        <dbReference type="SAM" id="MobiDB-lite"/>
    </source>
</evidence>